<dbReference type="Pfam" id="PF10412">
    <property type="entry name" value="TrwB_AAD_bind"/>
    <property type="match status" value="1"/>
</dbReference>
<feature type="transmembrane region" description="Helical" evidence="7">
    <location>
        <begin position="28"/>
        <end position="47"/>
    </location>
</feature>
<dbReference type="GO" id="GO:0005886">
    <property type="term" value="C:plasma membrane"/>
    <property type="evidence" value="ECO:0007669"/>
    <property type="project" value="UniProtKB-SubCell"/>
</dbReference>
<dbReference type="RefSeq" id="WP_181726320.1">
    <property type="nucleotide sequence ID" value="NZ_JASGNT010000003.1"/>
</dbReference>
<feature type="region of interest" description="Disordered" evidence="6">
    <location>
        <begin position="625"/>
        <end position="662"/>
    </location>
</feature>
<keyword evidence="4 7" id="KW-1133">Transmembrane helix</keyword>
<dbReference type="EMBL" id="MN821365">
    <property type="protein sequence ID" value="QLG00690.1"/>
    <property type="molecule type" value="Genomic_DNA"/>
</dbReference>
<evidence type="ECO:0000313" key="9">
    <source>
        <dbReference type="EMBL" id="QLG00690.1"/>
    </source>
</evidence>
<feature type="compositionally biased region" description="Low complexity" evidence="6">
    <location>
        <begin position="626"/>
        <end position="642"/>
    </location>
</feature>
<evidence type="ECO:0000256" key="2">
    <source>
        <dbReference type="ARBA" id="ARBA00022475"/>
    </source>
</evidence>
<name>A0A7D5FVQ8_9ENTR</name>
<keyword evidence="9" id="KW-0614">Plasmid</keyword>
<dbReference type="NCBIfam" id="TIGR02759">
    <property type="entry name" value="TraD_Ftype"/>
    <property type="match status" value="1"/>
</dbReference>
<geneLocation type="plasmid" evidence="9">
    <name>pP12375-2FII</name>
</geneLocation>
<feature type="compositionally biased region" description="Basic and acidic residues" evidence="6">
    <location>
        <begin position="860"/>
        <end position="871"/>
    </location>
</feature>
<keyword evidence="5 7" id="KW-0472">Membrane</keyword>
<keyword evidence="3 7" id="KW-0812">Transmembrane</keyword>
<feature type="transmembrane region" description="Helical" evidence="7">
    <location>
        <begin position="123"/>
        <end position="144"/>
    </location>
</feature>
<comment type="subcellular location">
    <subcellularLocation>
        <location evidence="1">Cell membrane</location>
        <topology evidence="1">Multi-pass membrane protein</topology>
    </subcellularLocation>
</comment>
<evidence type="ECO:0000256" key="6">
    <source>
        <dbReference type="SAM" id="MobiDB-lite"/>
    </source>
</evidence>
<dbReference type="InterPro" id="IPR027417">
    <property type="entry name" value="P-loop_NTPase"/>
</dbReference>
<organism evidence="9">
    <name type="scientific">Leclercia adecarboxylata</name>
    <dbReference type="NCBI Taxonomy" id="83655"/>
    <lineage>
        <taxon>Bacteria</taxon>
        <taxon>Pseudomonadati</taxon>
        <taxon>Pseudomonadota</taxon>
        <taxon>Gammaproteobacteria</taxon>
        <taxon>Enterobacterales</taxon>
        <taxon>Enterobacteriaceae</taxon>
        <taxon>Leclercia</taxon>
    </lineage>
</organism>
<feature type="domain" description="Type IV secretion system coupling protein TraD DNA-binding" evidence="8">
    <location>
        <begin position="182"/>
        <end position="569"/>
    </location>
</feature>
<evidence type="ECO:0000256" key="5">
    <source>
        <dbReference type="ARBA" id="ARBA00023136"/>
    </source>
</evidence>
<dbReference type="Gene3D" id="3.40.50.300">
    <property type="entry name" value="P-loop containing nucleotide triphosphate hydrolases"/>
    <property type="match status" value="2"/>
</dbReference>
<proteinExistence type="predicted"/>
<evidence type="ECO:0000256" key="7">
    <source>
        <dbReference type="SAM" id="Phobius"/>
    </source>
</evidence>
<protein>
    <submittedName>
        <fullName evidence="9">IncF plasmid conjugative transfer protein TraD</fullName>
    </submittedName>
</protein>
<feature type="region of interest" description="Disordered" evidence="6">
    <location>
        <begin position="715"/>
        <end position="871"/>
    </location>
</feature>
<sequence>MSFAGKNLTQGGQMTAYRWRMFLQVNNWIGFWIFILFAALTSAIFFWRIPQETLNNGSLWWFAWMNSSFIDLMPATGTPTIYDVHYWYAPTATAMVLNMTLPQIYSDPYMQVMGDQCLRELEWAAGASGIFSMVVFAAVTWFIADIGRKESEDEYISGMQLTDRPAEVNTLLRKNGELSDLRVGDLHMVRMAEVLNFLMHGTIGVGKSTLIRWLLDYIRKRGDRAIIYDSGCTFTETHYNPSTDFILNAHDERCANWHMWGECVDAVDYDNLAASLIPVEGESDPFWVSSSRTIFADLAIRMSADPQRSIEKFLKTLLSLSMKSLRDYLANTPSANLVEEKIEKTAISIRSVVTNYAKALRYLQGLDDGTKPPFTIREWMTQDRYDSSWLFISTQARHRKSVRPLISLWVSLATLMLQSMGENSERRVWFIIDEAPSLQRIPELAETLAEARKFGGCFVLGMQNMAQLVHVYGRELAKSIFDLMNTRMYGRSPSAEMAKVVEEELGNQRRRKIREQNSYGLDQVRDGVSLGKDEVNDPVVDYEQIMRLPNLSFYVRLPGEYPVVRLKLKYRALKKRQAGLMERNIRDALSPELEKVIQENERAATAAGLTFPTGDEVLEKGTEITPAAGSAAPVSSSGAPAGLTPREEKPVTEPAAGKKTARARPVIRNLRPVTVPVISEVQTTIAESEPDNHREVTAPVTSSGESNVISLLHGRNSSAGTAPEAPVTDESAPSMSSEPEVAETPAEQATLPAAVQRLRNLTTAPEQPATSVLSILQKARQRPAPSESNSGTGDNNGGESMNLEMKVTALPDGGLSVTTAGKPVTPANPDEAHRTNRRLAQEEENILLHRDAGDPGYDENDQHYYDREPEL</sequence>
<dbReference type="CDD" id="cd01127">
    <property type="entry name" value="TrwB_TraG_TraD_VirD4"/>
    <property type="match status" value="1"/>
</dbReference>
<dbReference type="InterPro" id="IPR014128">
    <property type="entry name" value="T4SS_TraD"/>
</dbReference>
<evidence type="ECO:0000256" key="3">
    <source>
        <dbReference type="ARBA" id="ARBA00022692"/>
    </source>
</evidence>
<accession>A0A7D5FVQ8</accession>
<keyword evidence="2" id="KW-1003">Cell membrane</keyword>
<dbReference type="PANTHER" id="PTHR37937">
    <property type="entry name" value="CONJUGATIVE TRANSFER: DNA TRANSPORT"/>
    <property type="match status" value="1"/>
</dbReference>
<feature type="compositionally biased region" description="Polar residues" evidence="6">
    <location>
        <begin position="786"/>
        <end position="799"/>
    </location>
</feature>
<evidence type="ECO:0000256" key="1">
    <source>
        <dbReference type="ARBA" id="ARBA00004651"/>
    </source>
</evidence>
<feature type="transmembrane region" description="Helical" evidence="7">
    <location>
        <begin position="84"/>
        <end position="102"/>
    </location>
</feature>
<dbReference type="InterPro" id="IPR019476">
    <property type="entry name" value="T4SS_TraD_DNA-bd"/>
</dbReference>
<feature type="compositionally biased region" description="Polar residues" evidence="6">
    <location>
        <begin position="759"/>
        <end position="774"/>
    </location>
</feature>
<evidence type="ECO:0000259" key="8">
    <source>
        <dbReference type="Pfam" id="PF10412"/>
    </source>
</evidence>
<dbReference type="InterPro" id="IPR051539">
    <property type="entry name" value="T4SS-coupling_protein"/>
</dbReference>
<reference evidence="9" key="1">
    <citation type="submission" date="2019-12" db="EMBL/GenBank/DDBJ databases">
        <authorList>
            <person name="Zhou D."/>
        </authorList>
    </citation>
    <scope>NUCLEOTIDE SEQUENCE</scope>
    <source>
        <strain evidence="9">P12375</strain>
        <plasmid evidence="9">pP12375-2FII</plasmid>
    </source>
</reference>
<evidence type="ECO:0000256" key="4">
    <source>
        <dbReference type="ARBA" id="ARBA00022989"/>
    </source>
</evidence>
<dbReference type="AlphaFoldDB" id="A0A7D5FVQ8"/>
<dbReference type="SUPFAM" id="SSF52540">
    <property type="entry name" value="P-loop containing nucleoside triphosphate hydrolases"/>
    <property type="match status" value="1"/>
</dbReference>
<dbReference type="PANTHER" id="PTHR37937:SF1">
    <property type="entry name" value="CONJUGATIVE TRANSFER: DNA TRANSPORT"/>
    <property type="match status" value="1"/>
</dbReference>